<dbReference type="InterPro" id="IPR002347">
    <property type="entry name" value="SDR_fam"/>
</dbReference>
<dbReference type="PANTHER" id="PTHR44196:SF1">
    <property type="entry name" value="DEHYDROGENASE_REDUCTASE SDR FAMILY MEMBER 7B"/>
    <property type="match status" value="1"/>
</dbReference>
<comment type="caution">
    <text evidence="4">The sequence shown here is derived from an EMBL/GenBank/DDBJ whole genome shotgun (WGS) entry which is preliminary data.</text>
</comment>
<dbReference type="InterPro" id="IPR036291">
    <property type="entry name" value="NAD(P)-bd_dom_sf"/>
</dbReference>
<name>A0A432YQP9_9GAMM</name>
<protein>
    <submittedName>
        <fullName evidence="4">Short-chain dehydrogenase</fullName>
    </submittedName>
</protein>
<proteinExistence type="inferred from homology"/>
<dbReference type="Proteomes" id="UP000288259">
    <property type="component" value="Unassembled WGS sequence"/>
</dbReference>
<dbReference type="SUPFAM" id="SSF51735">
    <property type="entry name" value="NAD(P)-binding Rossmann-fold domains"/>
    <property type="match status" value="1"/>
</dbReference>
<dbReference type="AlphaFoldDB" id="A0A432YQP9"/>
<dbReference type="GO" id="GO:0016491">
    <property type="term" value="F:oxidoreductase activity"/>
    <property type="evidence" value="ECO:0007669"/>
    <property type="project" value="UniProtKB-KW"/>
</dbReference>
<keyword evidence="5" id="KW-1185">Reference proteome</keyword>
<sequence length="261" mass="27944">MKTIFISGAAAGIGRATALRFLSAGWRVGAYDCDSGGLTKLEQEVSAGLPGQLVTGTLEVTDNASWQAALADFVSHSDGKLQVLFNNAGILYSGALHATSLADLQRMISVNVNGVLAGCYLAYPYLQAAAGAGEMPRVINMSSASAIYGQPWLAGYSASKFAVRAITEALELEWADDGIKVMDAMPLFVKTGMIEDMQGDSIRRLGVRLTPEIIARSIFKMAHYRGGRVHWTVGTQTKLMALASKLSPARLVRASNRWISR</sequence>
<comment type="similarity">
    <text evidence="1 3">Belongs to the short-chain dehydrogenases/reductases (SDR) family.</text>
</comment>
<dbReference type="PANTHER" id="PTHR44196">
    <property type="entry name" value="DEHYDROGENASE/REDUCTASE SDR FAMILY MEMBER 7B"/>
    <property type="match status" value="1"/>
</dbReference>
<dbReference type="PRINTS" id="PR00081">
    <property type="entry name" value="GDHRDH"/>
</dbReference>
<evidence type="ECO:0000256" key="3">
    <source>
        <dbReference type="RuleBase" id="RU000363"/>
    </source>
</evidence>
<dbReference type="PRINTS" id="PR00080">
    <property type="entry name" value="SDRFAMILY"/>
</dbReference>
<evidence type="ECO:0000313" key="5">
    <source>
        <dbReference type="Proteomes" id="UP000288259"/>
    </source>
</evidence>
<dbReference type="OrthoDB" id="658698at2"/>
<evidence type="ECO:0000313" key="4">
    <source>
        <dbReference type="EMBL" id="RUO63644.1"/>
    </source>
</evidence>
<dbReference type="NCBIfam" id="NF006123">
    <property type="entry name" value="PRK08267.1"/>
    <property type="match status" value="1"/>
</dbReference>
<organism evidence="4 5">
    <name type="scientific">Pseudidiomarina insulisalsae</name>
    <dbReference type="NCBI Taxonomy" id="575789"/>
    <lineage>
        <taxon>Bacteria</taxon>
        <taxon>Pseudomonadati</taxon>
        <taxon>Pseudomonadota</taxon>
        <taxon>Gammaproteobacteria</taxon>
        <taxon>Alteromonadales</taxon>
        <taxon>Idiomarinaceae</taxon>
        <taxon>Pseudidiomarina</taxon>
    </lineage>
</organism>
<accession>A0A432YQP9</accession>
<dbReference type="RefSeq" id="WP_126753353.1">
    <property type="nucleotide sequence ID" value="NZ_PIPY01000001.1"/>
</dbReference>
<gene>
    <name evidence="4" type="ORF">CWI71_00845</name>
</gene>
<dbReference type="GO" id="GO:0016020">
    <property type="term" value="C:membrane"/>
    <property type="evidence" value="ECO:0007669"/>
    <property type="project" value="TreeGrafter"/>
</dbReference>
<reference evidence="5" key="1">
    <citation type="journal article" date="2018" name="Front. Microbiol.">
        <title>Genome-Based Analysis Reveals the Taxonomy and Diversity of the Family Idiomarinaceae.</title>
        <authorList>
            <person name="Liu Y."/>
            <person name="Lai Q."/>
            <person name="Shao Z."/>
        </authorList>
    </citation>
    <scope>NUCLEOTIDE SEQUENCE [LARGE SCALE GENOMIC DNA]</scope>
    <source>
        <strain evidence="5">CVS-6</strain>
    </source>
</reference>
<dbReference type="Pfam" id="PF00106">
    <property type="entry name" value="adh_short"/>
    <property type="match status" value="1"/>
</dbReference>
<keyword evidence="2" id="KW-0560">Oxidoreductase</keyword>
<evidence type="ECO:0000256" key="2">
    <source>
        <dbReference type="ARBA" id="ARBA00023002"/>
    </source>
</evidence>
<dbReference type="EMBL" id="PIPY01000001">
    <property type="protein sequence ID" value="RUO63644.1"/>
    <property type="molecule type" value="Genomic_DNA"/>
</dbReference>
<dbReference type="Gene3D" id="3.40.50.720">
    <property type="entry name" value="NAD(P)-binding Rossmann-like Domain"/>
    <property type="match status" value="1"/>
</dbReference>
<evidence type="ECO:0000256" key="1">
    <source>
        <dbReference type="ARBA" id="ARBA00006484"/>
    </source>
</evidence>